<dbReference type="GO" id="GO:0008757">
    <property type="term" value="F:S-adenosylmethionine-dependent methyltransferase activity"/>
    <property type="evidence" value="ECO:0007669"/>
    <property type="project" value="InterPro"/>
</dbReference>
<protein>
    <recommendedName>
        <fullName evidence="1">Methyltransferase type 11 domain-containing protein</fullName>
    </recommendedName>
</protein>
<dbReference type="Pfam" id="PF08241">
    <property type="entry name" value="Methyltransf_11"/>
    <property type="match status" value="1"/>
</dbReference>
<organism evidence="2 3">
    <name type="scientific">Candidatus Beckwithbacteria bacterium RBG_13_42_9</name>
    <dbReference type="NCBI Taxonomy" id="1797457"/>
    <lineage>
        <taxon>Bacteria</taxon>
        <taxon>Candidatus Beckwithiibacteriota</taxon>
    </lineage>
</organism>
<dbReference type="EMBL" id="MEZK01000010">
    <property type="protein sequence ID" value="OGD63317.1"/>
    <property type="molecule type" value="Genomic_DNA"/>
</dbReference>
<dbReference type="Gene3D" id="3.40.50.150">
    <property type="entry name" value="Vaccinia Virus protein VP39"/>
    <property type="match status" value="1"/>
</dbReference>
<dbReference type="PANTHER" id="PTHR43861">
    <property type="entry name" value="TRANS-ACONITATE 2-METHYLTRANSFERASE-RELATED"/>
    <property type="match status" value="1"/>
</dbReference>
<accession>A0A1F5E7C8</accession>
<dbReference type="InterPro" id="IPR013216">
    <property type="entry name" value="Methyltransf_11"/>
</dbReference>
<dbReference type="SUPFAM" id="SSF53335">
    <property type="entry name" value="S-adenosyl-L-methionine-dependent methyltransferases"/>
    <property type="match status" value="1"/>
</dbReference>
<dbReference type="InterPro" id="IPR029063">
    <property type="entry name" value="SAM-dependent_MTases_sf"/>
</dbReference>
<reference evidence="2 3" key="1">
    <citation type="journal article" date="2016" name="Nat. Commun.">
        <title>Thousands of microbial genomes shed light on interconnected biogeochemical processes in an aquifer system.</title>
        <authorList>
            <person name="Anantharaman K."/>
            <person name="Brown C.T."/>
            <person name="Hug L.A."/>
            <person name="Sharon I."/>
            <person name="Castelle C.J."/>
            <person name="Probst A.J."/>
            <person name="Thomas B.C."/>
            <person name="Singh A."/>
            <person name="Wilkins M.J."/>
            <person name="Karaoz U."/>
            <person name="Brodie E.L."/>
            <person name="Williams K.H."/>
            <person name="Hubbard S.S."/>
            <person name="Banfield J.F."/>
        </authorList>
    </citation>
    <scope>NUCLEOTIDE SEQUENCE [LARGE SCALE GENOMIC DNA]</scope>
</reference>
<dbReference type="STRING" id="1797457.A2160_02400"/>
<sequence>MLNKQAIWDTENYYHQAREASLDFSHPGLKKIKALAKQMAKILEVGCGEGTKLAQISQGKKTAWGVDITQAAIERARRQYPNLQFKVADAANLPYENNHFDLVYSVFSLEHFTRPQEVVSEMIRVTKRGGFTIWLAPNYGAPNRVSPCFSGSRMTKLVNGFFRDLFWLVCPPKELNWLRVKPRATKTNYEIDWDVTVEPYLNSLKWTVLSLEEVIKEISSFWLEIPESRNLGQKLFAFLGKYQIYPFTYWGPHLLIVAKKIEI</sequence>
<feature type="domain" description="Methyltransferase type 11" evidence="1">
    <location>
        <begin position="43"/>
        <end position="132"/>
    </location>
</feature>
<evidence type="ECO:0000313" key="3">
    <source>
        <dbReference type="Proteomes" id="UP000177006"/>
    </source>
</evidence>
<name>A0A1F5E7C8_9BACT</name>
<dbReference type="CDD" id="cd02440">
    <property type="entry name" value="AdoMet_MTases"/>
    <property type="match status" value="1"/>
</dbReference>
<dbReference type="Proteomes" id="UP000177006">
    <property type="component" value="Unassembled WGS sequence"/>
</dbReference>
<gene>
    <name evidence="2" type="ORF">A2160_02400</name>
</gene>
<comment type="caution">
    <text evidence="2">The sequence shown here is derived from an EMBL/GenBank/DDBJ whole genome shotgun (WGS) entry which is preliminary data.</text>
</comment>
<evidence type="ECO:0000259" key="1">
    <source>
        <dbReference type="Pfam" id="PF08241"/>
    </source>
</evidence>
<proteinExistence type="predicted"/>
<evidence type="ECO:0000313" key="2">
    <source>
        <dbReference type="EMBL" id="OGD63317.1"/>
    </source>
</evidence>
<dbReference type="AlphaFoldDB" id="A0A1F5E7C8"/>